<proteinExistence type="inferred from homology"/>
<sequence>MRIARLMTANGPRTVRVEGTTFVPIGDPFAAFEAGVIPADEGDAITGVLLAPCVPTVVVGIAQNGPDHASPVQAWLKSPRTVTASGAPVRLRRDAGVTVAEAEVAVVIGRDTTGLTVETAHEYVLGITAVNDLSSPDRAAFDPRNFESKSGQGYTPLGPLIDAALSIDDDLPMRLSADGEVRAETSSNRLPMSLRECLAYVAGWTTLGSGDVVMMGAPFSQAPVRPGETVEVVVAGLRLTTPTS</sequence>
<evidence type="ECO:0000256" key="2">
    <source>
        <dbReference type="ARBA" id="ARBA00022723"/>
    </source>
</evidence>
<keyword evidence="4" id="KW-0378">Hydrolase</keyword>
<gene>
    <name evidence="4" type="ORF">RWH43_14645</name>
</gene>
<feature type="domain" description="Fumarylacetoacetase-like C-terminal" evidence="3">
    <location>
        <begin position="64"/>
        <end position="237"/>
    </location>
</feature>
<dbReference type="GO" id="GO:0016787">
    <property type="term" value="F:hydrolase activity"/>
    <property type="evidence" value="ECO:0007669"/>
    <property type="project" value="UniProtKB-KW"/>
</dbReference>
<reference evidence="4 5" key="1">
    <citation type="submission" date="2023-09" db="EMBL/GenBank/DDBJ databases">
        <title>Microbacterium fusihabitans sp. nov., Microbacterium phycihabitans sp. nov., and Microbacterium cervinum sp. nov., isolated from dried seaweeds of beach.</title>
        <authorList>
            <person name="Lee S.D."/>
        </authorList>
    </citation>
    <scope>NUCLEOTIDE SEQUENCE [LARGE SCALE GENOMIC DNA]</scope>
    <source>
        <strain evidence="4 5">KSW2-21</strain>
    </source>
</reference>
<dbReference type="PANTHER" id="PTHR42796">
    <property type="entry name" value="FUMARYLACETOACETATE HYDROLASE DOMAIN-CONTAINING PROTEIN 2A-RELATED"/>
    <property type="match status" value="1"/>
</dbReference>
<dbReference type="InterPro" id="IPR036663">
    <property type="entry name" value="Fumarylacetoacetase_C_sf"/>
</dbReference>
<comment type="similarity">
    <text evidence="1">Belongs to the FAH family.</text>
</comment>
<name>A0ABU3RZL1_9MICO</name>
<organism evidence="4 5">
    <name type="scientific">Microbacterium algihabitans</name>
    <dbReference type="NCBI Taxonomy" id="3075992"/>
    <lineage>
        <taxon>Bacteria</taxon>
        <taxon>Bacillati</taxon>
        <taxon>Actinomycetota</taxon>
        <taxon>Actinomycetes</taxon>
        <taxon>Micrococcales</taxon>
        <taxon>Microbacteriaceae</taxon>
        <taxon>Microbacterium</taxon>
    </lineage>
</organism>
<dbReference type="Proteomes" id="UP001256673">
    <property type="component" value="Unassembled WGS sequence"/>
</dbReference>
<dbReference type="EMBL" id="JAWDIU010000006">
    <property type="protein sequence ID" value="MDU0327995.1"/>
    <property type="molecule type" value="Genomic_DNA"/>
</dbReference>
<keyword evidence="5" id="KW-1185">Reference proteome</keyword>
<dbReference type="RefSeq" id="WP_144834292.1">
    <property type="nucleotide sequence ID" value="NZ_JAWDIU010000006.1"/>
</dbReference>
<keyword evidence="2" id="KW-0479">Metal-binding</keyword>
<protein>
    <submittedName>
        <fullName evidence="4">Fumarylacetoacetate hydrolase family protein</fullName>
    </submittedName>
</protein>
<evidence type="ECO:0000259" key="3">
    <source>
        <dbReference type="Pfam" id="PF01557"/>
    </source>
</evidence>
<evidence type="ECO:0000256" key="1">
    <source>
        <dbReference type="ARBA" id="ARBA00010211"/>
    </source>
</evidence>
<evidence type="ECO:0000313" key="5">
    <source>
        <dbReference type="Proteomes" id="UP001256673"/>
    </source>
</evidence>
<dbReference type="Gene3D" id="3.90.850.10">
    <property type="entry name" value="Fumarylacetoacetase-like, C-terminal domain"/>
    <property type="match status" value="1"/>
</dbReference>
<evidence type="ECO:0000313" key="4">
    <source>
        <dbReference type="EMBL" id="MDU0327995.1"/>
    </source>
</evidence>
<dbReference type="Pfam" id="PF01557">
    <property type="entry name" value="FAA_hydrolase"/>
    <property type="match status" value="1"/>
</dbReference>
<dbReference type="InterPro" id="IPR051121">
    <property type="entry name" value="FAH"/>
</dbReference>
<accession>A0ABU3RZL1</accession>
<dbReference type="SUPFAM" id="SSF56529">
    <property type="entry name" value="FAH"/>
    <property type="match status" value="1"/>
</dbReference>
<dbReference type="PANTHER" id="PTHR42796:SF4">
    <property type="entry name" value="FUMARYLACETOACETATE HYDROLASE DOMAIN-CONTAINING PROTEIN 2A"/>
    <property type="match status" value="1"/>
</dbReference>
<dbReference type="InterPro" id="IPR011234">
    <property type="entry name" value="Fumarylacetoacetase-like_C"/>
</dbReference>
<comment type="caution">
    <text evidence="4">The sequence shown here is derived from an EMBL/GenBank/DDBJ whole genome shotgun (WGS) entry which is preliminary data.</text>
</comment>